<gene>
    <name evidence="1" type="ORF">RNC47_00915</name>
</gene>
<name>A0ABU2LH47_9ACTN</name>
<comment type="caution">
    <text evidence="1">The sequence shown here is derived from an EMBL/GenBank/DDBJ whole genome shotgun (WGS) entry which is preliminary data.</text>
</comment>
<dbReference type="RefSeq" id="WP_311594623.1">
    <property type="nucleotide sequence ID" value="NZ_JAVREM010000001.1"/>
</dbReference>
<sequence length="176" mass="18459">MTSADSPDSPNSPADAERYAAALTALGFPVQAGLAAPVDLARLLLEAAEVRVRNEETVDGRIALPQLPDLSGPDGGQIVLERLIMSHYRAIRLAHGVTPLGAAMREAIGEGGVGEIWRLAAETAQALESTLAFLISVSVPEADTRAASEQLRLATDRLAEAGETAARIRATAPERD</sequence>
<keyword evidence="2" id="KW-1185">Reference proteome</keyword>
<dbReference type="EMBL" id="JAVREM010000001">
    <property type="protein sequence ID" value="MDT0316892.1"/>
    <property type="molecule type" value="Genomic_DNA"/>
</dbReference>
<protein>
    <submittedName>
        <fullName evidence="1">Uncharacterized protein</fullName>
    </submittedName>
</protein>
<organism evidence="1 2">
    <name type="scientific">Streptomyces millisiae</name>
    <dbReference type="NCBI Taxonomy" id="3075542"/>
    <lineage>
        <taxon>Bacteria</taxon>
        <taxon>Bacillati</taxon>
        <taxon>Actinomycetota</taxon>
        <taxon>Actinomycetes</taxon>
        <taxon>Kitasatosporales</taxon>
        <taxon>Streptomycetaceae</taxon>
        <taxon>Streptomyces</taxon>
    </lineage>
</organism>
<evidence type="ECO:0000313" key="1">
    <source>
        <dbReference type="EMBL" id="MDT0316892.1"/>
    </source>
</evidence>
<reference evidence="2" key="1">
    <citation type="submission" date="2023-07" db="EMBL/GenBank/DDBJ databases">
        <title>30 novel species of actinomycetes from the DSMZ collection.</title>
        <authorList>
            <person name="Nouioui I."/>
        </authorList>
    </citation>
    <scope>NUCLEOTIDE SEQUENCE [LARGE SCALE GENOMIC DNA]</scope>
    <source>
        <strain evidence="2">DSM 44918</strain>
    </source>
</reference>
<proteinExistence type="predicted"/>
<dbReference type="Proteomes" id="UP001183420">
    <property type="component" value="Unassembled WGS sequence"/>
</dbReference>
<evidence type="ECO:0000313" key="2">
    <source>
        <dbReference type="Proteomes" id="UP001183420"/>
    </source>
</evidence>
<accession>A0ABU2LH47</accession>